<reference evidence="3 4" key="1">
    <citation type="journal article" date="2014" name="PLoS Genet.">
        <title>Hidden diversity in honey bee gut symbionts detected by single-cell genomics.</title>
        <authorList>
            <person name="Engel P."/>
            <person name="Stepanauskas R."/>
            <person name="Moran N."/>
        </authorList>
    </citation>
    <scope>NUCLEOTIDE SEQUENCE [LARGE SCALE GENOMIC DNA]</scope>
    <source>
        <strain evidence="3 4">SCGC AB-598-J21</strain>
    </source>
</reference>
<dbReference type="AlphaFoldDB" id="A0A074V800"/>
<dbReference type="SUPFAM" id="SSF56601">
    <property type="entry name" value="beta-lactamase/transpeptidase-like"/>
    <property type="match status" value="1"/>
</dbReference>
<organism evidence="3 4">
    <name type="scientific">Snodgrassella alvi SCGC AB-598-J21</name>
    <dbReference type="NCBI Taxonomy" id="1385367"/>
    <lineage>
        <taxon>Bacteria</taxon>
        <taxon>Pseudomonadati</taxon>
        <taxon>Pseudomonadota</taxon>
        <taxon>Betaproteobacteria</taxon>
        <taxon>Neisseriales</taxon>
        <taxon>Neisseriaceae</taxon>
        <taxon>Snodgrassella</taxon>
    </lineage>
</organism>
<feature type="domain" description="Beta-lactamase-related" evidence="2">
    <location>
        <begin position="115"/>
        <end position="419"/>
    </location>
</feature>
<name>A0A074V800_9NEIS</name>
<dbReference type="InterPro" id="IPR001466">
    <property type="entry name" value="Beta-lactam-related"/>
</dbReference>
<keyword evidence="1" id="KW-0732">Signal</keyword>
<dbReference type="PANTHER" id="PTHR43283:SF7">
    <property type="entry name" value="BETA-LACTAMASE-RELATED DOMAIN-CONTAINING PROTEIN"/>
    <property type="match status" value="1"/>
</dbReference>
<evidence type="ECO:0000256" key="1">
    <source>
        <dbReference type="SAM" id="SignalP"/>
    </source>
</evidence>
<dbReference type="InterPro" id="IPR050789">
    <property type="entry name" value="Diverse_Enzym_Activities"/>
</dbReference>
<protein>
    <submittedName>
        <fullName evidence="3">Beta-lactamase class C and other penicillin binding protein</fullName>
    </submittedName>
</protein>
<proteinExistence type="predicted"/>
<gene>
    <name evidence="3" type="ORF">SASC598J21_023730</name>
</gene>
<comment type="caution">
    <text evidence="3">The sequence shown here is derived from an EMBL/GenBank/DDBJ whole genome shotgun (WGS) entry which is preliminary data.</text>
</comment>
<dbReference type="InterPro" id="IPR012338">
    <property type="entry name" value="Beta-lactam/transpept-like"/>
</dbReference>
<dbReference type="Proteomes" id="UP000027644">
    <property type="component" value="Unassembled WGS sequence"/>
</dbReference>
<dbReference type="Gene3D" id="3.40.710.10">
    <property type="entry name" value="DD-peptidase/beta-lactamase superfamily"/>
    <property type="match status" value="1"/>
</dbReference>
<evidence type="ECO:0000313" key="3">
    <source>
        <dbReference type="EMBL" id="KEP99936.1"/>
    </source>
</evidence>
<dbReference type="Pfam" id="PF00144">
    <property type="entry name" value="Beta-lactamase"/>
    <property type="match status" value="1"/>
</dbReference>
<feature type="chain" id="PRO_5001701915" evidence="1">
    <location>
        <begin position="26"/>
        <end position="439"/>
    </location>
</feature>
<evidence type="ECO:0000313" key="4">
    <source>
        <dbReference type="Proteomes" id="UP000027644"/>
    </source>
</evidence>
<feature type="signal peptide" evidence="1">
    <location>
        <begin position="1"/>
        <end position="25"/>
    </location>
</feature>
<accession>A0A074V800</accession>
<sequence length="439" mass="49238">MKMINKTFKTALLSLCLTTSFNIHAATTPNSCKSLGLNNCPTPLDKKLPDVKNMLSWNQQQRAIGFRNDYRSYPGDVFHAAHGLPLPRAPQNLSNVNYQIHGQSYLLKDYLKRNNVTGMMVIKDGKVVWDYYANGNNPTTLWTSRSVGKSVVSTLVGIALKEGKIKSLNDEIVKYNPDVRGTAWEHVTIRQLLQHTSGVNWNEDYTDPKSDFSQLTQCEANPNTYTCVNSLVKAPGRKSYAKPGKAWSYSSGGAWLLGDTLEKATGESIARYLQNKIWQPFGMNRDGVWHSYTVGQHDVGAHGFNATLEDWGKFGLFVMNNGTLPDGRQILPKNWVKDSRNWNQAKNSVSKLHPEGSYGYEWWNNSVPATINDVSPKTGLNSQDSMWALGIYGQIIMINQKQKLVIVQWSTWPKAEPSFLEQPLEASLMFNAIANRLAS</sequence>
<dbReference type="EMBL" id="AVQL01000456">
    <property type="protein sequence ID" value="KEP99936.1"/>
    <property type="molecule type" value="Genomic_DNA"/>
</dbReference>
<evidence type="ECO:0000259" key="2">
    <source>
        <dbReference type="Pfam" id="PF00144"/>
    </source>
</evidence>
<dbReference type="PANTHER" id="PTHR43283">
    <property type="entry name" value="BETA-LACTAMASE-RELATED"/>
    <property type="match status" value="1"/>
</dbReference>